<dbReference type="Proteomes" id="UP000179179">
    <property type="component" value="Unassembled WGS sequence"/>
</dbReference>
<dbReference type="RefSeq" id="XP_022394249.1">
    <property type="nucleotide sequence ID" value="XM_022528016.1"/>
</dbReference>
<comment type="caution">
    <text evidence="1">The sequence shown here is derived from an EMBL/GenBank/DDBJ whole genome shotgun (WGS) entry which is preliminary data.</text>
</comment>
<dbReference type="CDD" id="cd14688">
    <property type="entry name" value="bZIP_YAP"/>
    <property type="match status" value="1"/>
</dbReference>
<gene>
    <name evidence="1" type="ORF">ABOM_000886</name>
</gene>
<dbReference type="AlphaFoldDB" id="A0A1F8AFU0"/>
<dbReference type="EMBL" id="LYCR01000003">
    <property type="protein sequence ID" value="OGM50532.1"/>
    <property type="molecule type" value="Genomic_DNA"/>
</dbReference>
<protein>
    <recommendedName>
        <fullName evidence="3">BZIP domain-containing protein</fullName>
    </recommendedName>
</protein>
<keyword evidence="2" id="KW-1185">Reference proteome</keyword>
<organism evidence="1 2">
    <name type="scientific">Aspergillus bombycis</name>
    <dbReference type="NCBI Taxonomy" id="109264"/>
    <lineage>
        <taxon>Eukaryota</taxon>
        <taxon>Fungi</taxon>
        <taxon>Dikarya</taxon>
        <taxon>Ascomycota</taxon>
        <taxon>Pezizomycotina</taxon>
        <taxon>Eurotiomycetes</taxon>
        <taxon>Eurotiomycetidae</taxon>
        <taxon>Eurotiales</taxon>
        <taxon>Aspergillaceae</taxon>
        <taxon>Aspergillus</taxon>
    </lineage>
</organism>
<dbReference type="InterPro" id="IPR021833">
    <property type="entry name" value="DUF3425"/>
</dbReference>
<dbReference type="PANTHER" id="PTHR38116">
    <property type="entry name" value="CHROMOSOME 7, WHOLE GENOME SHOTGUN SEQUENCE"/>
    <property type="match status" value="1"/>
</dbReference>
<evidence type="ECO:0000313" key="1">
    <source>
        <dbReference type="EMBL" id="OGM50532.1"/>
    </source>
</evidence>
<dbReference type="PANTHER" id="PTHR38116:SF1">
    <property type="entry name" value="BZIP DOMAIN-CONTAINING PROTEIN"/>
    <property type="match status" value="1"/>
</dbReference>
<dbReference type="OrthoDB" id="2245989at2759"/>
<accession>A0A1F8AFU0</accession>
<dbReference type="Pfam" id="PF11905">
    <property type="entry name" value="DUF3425"/>
    <property type="match status" value="1"/>
</dbReference>
<sequence>MDYHAELLKPTKNSTRDDWSLVATPAERRKLQNRLNQRTYRLRQQIKNPKKKSPSKWKKIGSLVDDGDQPTECSNFTTLGMPRRRVNVIPTYNCSIAPKGARTFFNEFETIAYESYCSRLPVADHLLTLVKLNVYRAFFENLAALGMDAGWMKADAISPFCMSKPDMTSPTLPTHLQPTAVQSQVPHHPWLDFFPHPKMRDRLILANGLDDDELCVDIMGFWNTNRPDSSLIVWGQPWILQNWELSEGFIQKWGWATQDCPELLRSTNYWRSLRGDKRLQLKTNSQMLD</sequence>
<proteinExistence type="predicted"/>
<name>A0A1F8AFU0_9EURO</name>
<reference evidence="1 2" key="1">
    <citation type="journal article" date="2016" name="Genome Biol. Evol.">
        <title>Draft genome sequence of an aflatoxigenic Aspergillus species, A. bombycis.</title>
        <authorList>
            <person name="Moore G.G."/>
            <person name="Mack B.M."/>
            <person name="Beltz S.B."/>
            <person name="Gilbert M.K."/>
        </authorList>
    </citation>
    <scope>NUCLEOTIDE SEQUENCE [LARGE SCALE GENOMIC DNA]</scope>
    <source>
        <strain evidence="2">NRRL 26010</strain>
    </source>
</reference>
<evidence type="ECO:0008006" key="3">
    <source>
        <dbReference type="Google" id="ProtNLM"/>
    </source>
</evidence>
<evidence type="ECO:0000313" key="2">
    <source>
        <dbReference type="Proteomes" id="UP000179179"/>
    </source>
</evidence>
<dbReference type="STRING" id="109264.A0A1F8AFU0"/>
<dbReference type="GeneID" id="34444276"/>